<feature type="region of interest" description="Disordered" evidence="1">
    <location>
        <begin position="211"/>
        <end position="238"/>
    </location>
</feature>
<gene>
    <name evidence="2" type="ORF">LCGC14_0278270</name>
</gene>
<dbReference type="AlphaFoldDB" id="A0A0F9U1S1"/>
<proteinExistence type="predicted"/>
<comment type="caution">
    <text evidence="2">The sequence shown here is derived from an EMBL/GenBank/DDBJ whole genome shotgun (WGS) entry which is preliminary data.</text>
</comment>
<accession>A0A0F9U1S1</accession>
<name>A0A0F9U1S1_9ZZZZ</name>
<sequence>MKKQLLQLQGRSRTITSYLDNLNINADVVEQYNKLGNQGLVHWKEWRDIMQDEEKYKALSPIEQQTLHENSRSYTQMLTELDNEVKYLTNTKHSLALADCLNHILSANQLLDKLVDIYGGRDGAFSFTKLKHVRQKGWDKTGYKDKVFNLATELDLLTEDFGNLLNTEEKMNFVQTTVDALMNYIYVSFVQSLAWLNSEYDRIEQQGMPEAGEFKLPEIQVPKVPEDGESDQSEKPKE</sequence>
<reference evidence="2" key="1">
    <citation type="journal article" date="2015" name="Nature">
        <title>Complex archaea that bridge the gap between prokaryotes and eukaryotes.</title>
        <authorList>
            <person name="Spang A."/>
            <person name="Saw J.H."/>
            <person name="Jorgensen S.L."/>
            <person name="Zaremba-Niedzwiedzka K."/>
            <person name="Martijn J."/>
            <person name="Lind A.E."/>
            <person name="van Eijk R."/>
            <person name="Schleper C."/>
            <person name="Guy L."/>
            <person name="Ettema T.J."/>
        </authorList>
    </citation>
    <scope>NUCLEOTIDE SEQUENCE</scope>
</reference>
<protein>
    <submittedName>
        <fullName evidence="2">Uncharacterized protein</fullName>
    </submittedName>
</protein>
<evidence type="ECO:0000313" key="2">
    <source>
        <dbReference type="EMBL" id="KKN85504.1"/>
    </source>
</evidence>
<organism evidence="2">
    <name type="scientific">marine sediment metagenome</name>
    <dbReference type="NCBI Taxonomy" id="412755"/>
    <lineage>
        <taxon>unclassified sequences</taxon>
        <taxon>metagenomes</taxon>
        <taxon>ecological metagenomes</taxon>
    </lineage>
</organism>
<evidence type="ECO:0000256" key="1">
    <source>
        <dbReference type="SAM" id="MobiDB-lite"/>
    </source>
</evidence>
<dbReference type="EMBL" id="LAZR01000158">
    <property type="protein sequence ID" value="KKN85504.1"/>
    <property type="molecule type" value="Genomic_DNA"/>
</dbReference>